<comment type="caution">
    <text evidence="1">The sequence shown here is derived from an EMBL/GenBank/DDBJ whole genome shotgun (WGS) entry which is preliminary data.</text>
</comment>
<dbReference type="Proteomes" id="UP000887159">
    <property type="component" value="Unassembled WGS sequence"/>
</dbReference>
<gene>
    <name evidence="1" type="ORF">TNCV_482311</name>
</gene>
<proteinExistence type="predicted"/>
<organism evidence="1 2">
    <name type="scientific">Trichonephila clavipes</name>
    <name type="common">Golden silk orbweaver</name>
    <name type="synonym">Nephila clavipes</name>
    <dbReference type="NCBI Taxonomy" id="2585209"/>
    <lineage>
        <taxon>Eukaryota</taxon>
        <taxon>Metazoa</taxon>
        <taxon>Ecdysozoa</taxon>
        <taxon>Arthropoda</taxon>
        <taxon>Chelicerata</taxon>
        <taxon>Arachnida</taxon>
        <taxon>Araneae</taxon>
        <taxon>Araneomorphae</taxon>
        <taxon>Entelegynae</taxon>
        <taxon>Araneoidea</taxon>
        <taxon>Nephilidae</taxon>
        <taxon>Trichonephila</taxon>
    </lineage>
</organism>
<reference evidence="1" key="1">
    <citation type="submission" date="2020-08" db="EMBL/GenBank/DDBJ databases">
        <title>Multicomponent nature underlies the extraordinary mechanical properties of spider dragline silk.</title>
        <authorList>
            <person name="Kono N."/>
            <person name="Nakamura H."/>
            <person name="Mori M."/>
            <person name="Yoshida Y."/>
            <person name="Ohtoshi R."/>
            <person name="Malay A.D."/>
            <person name="Moran D.A.P."/>
            <person name="Tomita M."/>
            <person name="Numata K."/>
            <person name="Arakawa K."/>
        </authorList>
    </citation>
    <scope>NUCLEOTIDE SEQUENCE</scope>
</reference>
<name>A0A8X6S6W9_TRICX</name>
<dbReference type="EMBL" id="BMAU01021264">
    <property type="protein sequence ID" value="GFY06826.1"/>
    <property type="molecule type" value="Genomic_DNA"/>
</dbReference>
<dbReference type="AlphaFoldDB" id="A0A8X6S6W9"/>
<accession>A0A8X6S6W9</accession>
<protein>
    <submittedName>
        <fullName evidence="1">Uncharacterized protein</fullName>
    </submittedName>
</protein>
<evidence type="ECO:0000313" key="1">
    <source>
        <dbReference type="EMBL" id="GFY06826.1"/>
    </source>
</evidence>
<evidence type="ECO:0000313" key="2">
    <source>
        <dbReference type="Proteomes" id="UP000887159"/>
    </source>
</evidence>
<keyword evidence="2" id="KW-1185">Reference proteome</keyword>
<sequence>MPRKTGRAVHCAIPRSPTTFVVASCDKPDELFRCLPYISFNTLSEWHRDPVSLVPLKKKEGHANSHWFLKVLPERMP</sequence>